<dbReference type="InterPro" id="IPR055470">
    <property type="entry name" value="DUF7042"/>
</dbReference>
<evidence type="ECO:0000259" key="4">
    <source>
        <dbReference type="Pfam" id="PF23070"/>
    </source>
</evidence>
<protein>
    <submittedName>
        <fullName evidence="6">Uncharacterized protein</fullName>
    </submittedName>
</protein>
<feature type="signal peptide" evidence="2">
    <location>
        <begin position="1"/>
        <end position="24"/>
    </location>
</feature>
<keyword evidence="7" id="KW-1185">Reference proteome</keyword>
<feature type="chain" id="PRO_5008897605" evidence="2">
    <location>
        <begin position="25"/>
        <end position="876"/>
    </location>
</feature>
<dbReference type="InterPro" id="IPR055472">
    <property type="entry name" value="DUF7044"/>
</dbReference>
<dbReference type="EMBL" id="BDGG01000002">
    <property type="protein sequence ID" value="GAU92961.1"/>
    <property type="molecule type" value="Genomic_DNA"/>
</dbReference>
<evidence type="ECO:0000259" key="3">
    <source>
        <dbReference type="Pfam" id="PF23069"/>
    </source>
</evidence>
<gene>
    <name evidence="6" type="primary">RvY_04971-1</name>
    <name evidence="6" type="synonym">RvY_04971.1</name>
    <name evidence="6" type="ORF">RvY_04971</name>
</gene>
<dbReference type="Proteomes" id="UP000186922">
    <property type="component" value="Unassembled WGS sequence"/>
</dbReference>
<reference evidence="6 7" key="1">
    <citation type="journal article" date="2016" name="Nat. Commun.">
        <title>Extremotolerant tardigrade genome and improved radiotolerance of human cultured cells by tardigrade-unique protein.</title>
        <authorList>
            <person name="Hashimoto T."/>
            <person name="Horikawa D.D."/>
            <person name="Saito Y."/>
            <person name="Kuwahara H."/>
            <person name="Kozuka-Hata H."/>
            <person name="Shin-I T."/>
            <person name="Minakuchi Y."/>
            <person name="Ohishi K."/>
            <person name="Motoyama A."/>
            <person name="Aizu T."/>
            <person name="Enomoto A."/>
            <person name="Kondo K."/>
            <person name="Tanaka S."/>
            <person name="Hara Y."/>
            <person name="Koshikawa S."/>
            <person name="Sagara H."/>
            <person name="Miura T."/>
            <person name="Yokobori S."/>
            <person name="Miyagawa K."/>
            <person name="Suzuki Y."/>
            <person name="Kubo T."/>
            <person name="Oyama M."/>
            <person name="Kohara Y."/>
            <person name="Fujiyama A."/>
            <person name="Arakawa K."/>
            <person name="Katayama T."/>
            <person name="Toyoda A."/>
            <person name="Kunieda T."/>
        </authorList>
    </citation>
    <scope>NUCLEOTIDE SEQUENCE [LARGE SCALE GENOMIC DNA]</scope>
    <source>
        <strain evidence="6 7">YOKOZUNA-1</strain>
    </source>
</reference>
<dbReference type="AlphaFoldDB" id="A0A1D1UU20"/>
<keyword evidence="2" id="KW-0732">Signal</keyword>
<sequence>MSFLNDLCIIPLILLSRTFASVDGTSMSLSAAEGATAVHLHVSNSASSGGSSAGNWNEDKTTSLTLGPDDVLLSAPASSLTSSALTTSPPSINASTATLISSSGTPAQKKQPCYFPSEYRGIYQVQSSTDTEGRVQYDQVEIGPQEISVWGTCHSFTGQHVLLHISTESGDCFRCFHVVMRTGTILQVNTEGLEKCYTSESTARSKCPSPSTIRPGDGIFLWRKSGSIEGNGNAGTAALSSTGQNIYRTLCPLDGEFTFRYYVNGSPLCETGNTPVTNLDEGQQHAISRRNTPPNDEPNDAEHPLSTISNCPSRDTLHATFRSCQFTDRETTFKCLGTWPGEDGQTYIGLMDFYDDSYAKYRCALYKEEKMDTVIGGVPTTTSVFHVSLSPDSSCSNELHNASAGFETLELYPISKFNKRKIKSKIRDLKRKLTVENTVPAAEEAQSDATRKPLGRLLFAGSKNGAVFRPFRKNTPDGADALDENVTCKFADWMQGNWQHFTVKDDDLYLKELPSDTTLFDGYPMGKQQQMCVGRDIKVPGQDEKILVYSTTSCGEEYVSCMWARKGDHGTMEYRRGLSIPVNDITLLKRQTLGEIQGQTSTFPPFEICEDSFFQGSPWVTQMSLDPPQRPEASPQKTAICPFLGELEAELGRGEKCAAFSSHCGTSDVFEYKIRSCKHPKSASHSSKSTLTYDERHFRCISSWNDKGYNIFLTERLRGEEVNQINGPLGSTVRRDTKNSSPTDNIETQCFVMKASNDSTYVIASLSANCERLSMGSSWEDFLAQNGLRFRLTANCSSAMVDHTAQANNTEAMTNEIPRNTHRSSRLHNTNSSDIAFNEIVADKITSGSGRSSNLSVLNCIAFLIATLAALSSRTL</sequence>
<feature type="compositionally biased region" description="Polar residues" evidence="1">
    <location>
        <begin position="273"/>
        <end position="294"/>
    </location>
</feature>
<dbReference type="Pfam" id="PF23071">
    <property type="entry name" value="DUF7044"/>
    <property type="match status" value="1"/>
</dbReference>
<evidence type="ECO:0000313" key="6">
    <source>
        <dbReference type="EMBL" id="GAU92961.1"/>
    </source>
</evidence>
<proteinExistence type="predicted"/>
<dbReference type="OrthoDB" id="6380161at2759"/>
<dbReference type="Pfam" id="PF23070">
    <property type="entry name" value="DUF7043"/>
    <property type="match status" value="1"/>
</dbReference>
<feature type="region of interest" description="Disordered" evidence="1">
    <location>
        <begin position="273"/>
        <end position="309"/>
    </location>
</feature>
<organism evidence="6 7">
    <name type="scientific">Ramazzottius varieornatus</name>
    <name type="common">Water bear</name>
    <name type="synonym">Tardigrade</name>
    <dbReference type="NCBI Taxonomy" id="947166"/>
    <lineage>
        <taxon>Eukaryota</taxon>
        <taxon>Metazoa</taxon>
        <taxon>Ecdysozoa</taxon>
        <taxon>Tardigrada</taxon>
        <taxon>Eutardigrada</taxon>
        <taxon>Parachela</taxon>
        <taxon>Hypsibioidea</taxon>
        <taxon>Ramazzottiidae</taxon>
        <taxon>Ramazzottius</taxon>
    </lineage>
</organism>
<evidence type="ECO:0000313" key="7">
    <source>
        <dbReference type="Proteomes" id="UP000186922"/>
    </source>
</evidence>
<evidence type="ECO:0000256" key="1">
    <source>
        <dbReference type="SAM" id="MobiDB-lite"/>
    </source>
</evidence>
<comment type="caution">
    <text evidence="6">The sequence shown here is derived from an EMBL/GenBank/DDBJ whole genome shotgun (WGS) entry which is preliminary data.</text>
</comment>
<evidence type="ECO:0000256" key="2">
    <source>
        <dbReference type="SAM" id="SignalP"/>
    </source>
</evidence>
<evidence type="ECO:0000259" key="5">
    <source>
        <dbReference type="Pfam" id="PF23071"/>
    </source>
</evidence>
<dbReference type="Pfam" id="PF23069">
    <property type="entry name" value="DUF7042"/>
    <property type="match status" value="1"/>
</dbReference>
<dbReference type="STRING" id="947166.A0A1D1UU20"/>
<dbReference type="PANTHER" id="PTHR22255">
    <property type="entry name" value="LP06548P"/>
    <property type="match status" value="1"/>
</dbReference>
<feature type="domain" description="DUF7042" evidence="3">
    <location>
        <begin position="249"/>
        <end position="411"/>
    </location>
</feature>
<feature type="domain" description="DUF7044" evidence="5">
    <location>
        <begin position="112"/>
        <end position="209"/>
    </location>
</feature>
<feature type="domain" description="DUF7043" evidence="4">
    <location>
        <begin position="486"/>
        <end position="580"/>
    </location>
</feature>
<accession>A0A1D1UU20</accession>
<dbReference type="InterPro" id="IPR055471">
    <property type="entry name" value="DUF7043"/>
</dbReference>
<name>A0A1D1UU20_RAMVA</name>
<dbReference type="PANTHER" id="PTHR22255:SF4">
    <property type="entry name" value="CATION-INDEPENDENT MANNOSE-6-PHOSPHATE RECEPTOR"/>
    <property type="match status" value="1"/>
</dbReference>